<keyword evidence="3" id="KW-1185">Reference proteome</keyword>
<feature type="transmembrane region" description="Helical" evidence="1">
    <location>
        <begin position="41"/>
        <end position="64"/>
    </location>
</feature>
<comment type="caution">
    <text evidence="2">The sequence shown here is derived from an EMBL/GenBank/DDBJ whole genome shotgun (WGS) entry which is preliminary data.</text>
</comment>
<dbReference type="AlphaFoldDB" id="A0AAV3NWJ5"/>
<keyword evidence="1" id="KW-0812">Transmembrane</keyword>
<evidence type="ECO:0000256" key="1">
    <source>
        <dbReference type="SAM" id="Phobius"/>
    </source>
</evidence>
<protein>
    <submittedName>
        <fullName evidence="2">Uncharacterized protein</fullName>
    </submittedName>
</protein>
<gene>
    <name evidence="2" type="ORF">LIER_03624</name>
</gene>
<evidence type="ECO:0000313" key="2">
    <source>
        <dbReference type="EMBL" id="GAA0142806.1"/>
    </source>
</evidence>
<proteinExistence type="predicted"/>
<accession>A0AAV3NWJ5</accession>
<reference evidence="2 3" key="1">
    <citation type="submission" date="2024-01" db="EMBL/GenBank/DDBJ databases">
        <title>The complete chloroplast genome sequence of Lithospermum erythrorhizon: insights into the phylogenetic relationship among Boraginaceae species and the maternal lineages of purple gromwells.</title>
        <authorList>
            <person name="Okada T."/>
            <person name="Watanabe K."/>
        </authorList>
    </citation>
    <scope>NUCLEOTIDE SEQUENCE [LARGE SCALE GENOMIC DNA]</scope>
</reference>
<organism evidence="2 3">
    <name type="scientific">Lithospermum erythrorhizon</name>
    <name type="common">Purple gromwell</name>
    <name type="synonym">Lithospermum officinale var. erythrorhizon</name>
    <dbReference type="NCBI Taxonomy" id="34254"/>
    <lineage>
        <taxon>Eukaryota</taxon>
        <taxon>Viridiplantae</taxon>
        <taxon>Streptophyta</taxon>
        <taxon>Embryophyta</taxon>
        <taxon>Tracheophyta</taxon>
        <taxon>Spermatophyta</taxon>
        <taxon>Magnoliopsida</taxon>
        <taxon>eudicotyledons</taxon>
        <taxon>Gunneridae</taxon>
        <taxon>Pentapetalae</taxon>
        <taxon>asterids</taxon>
        <taxon>lamiids</taxon>
        <taxon>Boraginales</taxon>
        <taxon>Boraginaceae</taxon>
        <taxon>Boraginoideae</taxon>
        <taxon>Lithospermeae</taxon>
        <taxon>Lithospermum</taxon>
    </lineage>
</organism>
<evidence type="ECO:0000313" key="3">
    <source>
        <dbReference type="Proteomes" id="UP001454036"/>
    </source>
</evidence>
<name>A0AAV3NWJ5_LITER</name>
<keyword evidence="1" id="KW-0472">Membrane</keyword>
<keyword evidence="1" id="KW-1133">Transmembrane helix</keyword>
<dbReference type="Proteomes" id="UP001454036">
    <property type="component" value="Unassembled WGS sequence"/>
</dbReference>
<sequence length="85" mass="9800">MSYGDIEPTMPGCEQGGLQGSQPYRTAYHFQPAKNWMNGKAFISLLCNAYMIFSYIVLADVMLVNPWMGNLNRSKWYFNFPHINL</sequence>
<dbReference type="EMBL" id="BAABME010000442">
    <property type="protein sequence ID" value="GAA0142806.1"/>
    <property type="molecule type" value="Genomic_DNA"/>
</dbReference>